<dbReference type="GO" id="GO:0008784">
    <property type="term" value="F:alanine racemase activity"/>
    <property type="evidence" value="ECO:0007669"/>
    <property type="project" value="UniProtKB-EC"/>
</dbReference>
<dbReference type="InterPro" id="IPR009006">
    <property type="entry name" value="Ala_racemase/Decarboxylase_C"/>
</dbReference>
<dbReference type="NCBIfam" id="TIGR00492">
    <property type="entry name" value="alr"/>
    <property type="match status" value="1"/>
</dbReference>
<comment type="cofactor">
    <cofactor evidence="2">
        <name>pyridoxal 5'-phosphate</name>
        <dbReference type="ChEBI" id="CHEBI:597326"/>
    </cofactor>
</comment>
<dbReference type="InterPro" id="IPR000821">
    <property type="entry name" value="Ala_racemase"/>
</dbReference>
<dbReference type="PATRIC" id="fig|86105.3.peg.646"/>
<dbReference type="GO" id="GO:0030632">
    <property type="term" value="P:D-alanine biosynthetic process"/>
    <property type="evidence" value="ECO:0007669"/>
    <property type="project" value="TreeGrafter"/>
</dbReference>
<dbReference type="STRING" id="86105.NF27_DP00980"/>
<dbReference type="EMBL" id="JSWE01000092">
    <property type="protein sequence ID" value="KIE05554.1"/>
    <property type="molecule type" value="Genomic_DNA"/>
</dbReference>
<feature type="binding site" evidence="6">
    <location>
        <position position="373"/>
    </location>
    <ligand>
        <name>substrate</name>
    </ligand>
</feature>
<evidence type="ECO:0000313" key="8">
    <source>
        <dbReference type="EMBL" id="KIE05554.1"/>
    </source>
</evidence>
<comment type="catalytic activity">
    <reaction evidence="1">
        <text>L-alanine = D-alanine</text>
        <dbReference type="Rhea" id="RHEA:20249"/>
        <dbReference type="ChEBI" id="CHEBI:57416"/>
        <dbReference type="ChEBI" id="CHEBI:57972"/>
        <dbReference type="EC" id="5.1.1.1"/>
    </reaction>
</comment>
<feature type="domain" description="Alanine racemase C-terminal" evidence="7">
    <location>
        <begin position="304"/>
        <end position="430"/>
    </location>
</feature>
<evidence type="ECO:0000256" key="5">
    <source>
        <dbReference type="ARBA" id="ARBA00023235"/>
    </source>
</evidence>
<proteinExistence type="predicted"/>
<evidence type="ECO:0000313" key="9">
    <source>
        <dbReference type="Proteomes" id="UP000031258"/>
    </source>
</evidence>
<evidence type="ECO:0000256" key="6">
    <source>
        <dbReference type="PIRSR" id="PIRSR600821-52"/>
    </source>
</evidence>
<dbReference type="AlphaFoldDB" id="A0A0C1QJ72"/>
<comment type="caution">
    <text evidence="8">The sequence shown here is derived from an EMBL/GenBank/DDBJ whole genome shotgun (WGS) entry which is preliminary data.</text>
</comment>
<reference evidence="8 9" key="1">
    <citation type="submission" date="2014-11" db="EMBL/GenBank/DDBJ databases">
        <title>A Rickettsiales Symbiont of Amoebae With Ancient Features.</title>
        <authorList>
            <person name="Schulz F."/>
            <person name="Martijn J."/>
            <person name="Wascher F."/>
            <person name="Kostanjsek R."/>
            <person name="Ettema T.J."/>
            <person name="Horn M."/>
        </authorList>
    </citation>
    <scope>NUCLEOTIDE SEQUENCE [LARGE SCALE GENOMIC DNA]</scope>
    <source>
        <strain evidence="8 9">UWC36</strain>
    </source>
</reference>
<name>A0A0C1QJ72_9RICK</name>
<dbReference type="GO" id="GO:0005829">
    <property type="term" value="C:cytosol"/>
    <property type="evidence" value="ECO:0007669"/>
    <property type="project" value="TreeGrafter"/>
</dbReference>
<dbReference type="SUPFAM" id="SSF51419">
    <property type="entry name" value="PLP-binding barrel"/>
    <property type="match status" value="2"/>
</dbReference>
<dbReference type="CDD" id="cd00430">
    <property type="entry name" value="PLPDE_III_AR"/>
    <property type="match status" value="1"/>
</dbReference>
<dbReference type="Gene3D" id="3.20.20.10">
    <property type="entry name" value="Alanine racemase"/>
    <property type="match status" value="2"/>
</dbReference>
<accession>A0A0C1QJ72</accession>
<dbReference type="EC" id="5.1.1.1" evidence="3"/>
<keyword evidence="5" id="KW-0413">Isomerase</keyword>
<dbReference type="SUPFAM" id="SSF50621">
    <property type="entry name" value="Alanine racemase C-terminal domain-like"/>
    <property type="match status" value="1"/>
</dbReference>
<dbReference type="Proteomes" id="UP000031258">
    <property type="component" value="Unassembled WGS sequence"/>
</dbReference>
<dbReference type="InterPro" id="IPR011079">
    <property type="entry name" value="Ala_racemase_C"/>
</dbReference>
<evidence type="ECO:0000256" key="1">
    <source>
        <dbReference type="ARBA" id="ARBA00000316"/>
    </source>
</evidence>
<evidence type="ECO:0000259" key="7">
    <source>
        <dbReference type="SMART" id="SM01005"/>
    </source>
</evidence>
<keyword evidence="4" id="KW-0663">Pyridoxal phosphate</keyword>
<dbReference type="InterPro" id="IPR029066">
    <property type="entry name" value="PLP-binding_barrel"/>
</dbReference>
<dbReference type="PANTHER" id="PTHR30511">
    <property type="entry name" value="ALANINE RACEMASE"/>
    <property type="match status" value="1"/>
</dbReference>
<evidence type="ECO:0000256" key="3">
    <source>
        <dbReference type="ARBA" id="ARBA00013089"/>
    </source>
</evidence>
<evidence type="ECO:0000256" key="2">
    <source>
        <dbReference type="ARBA" id="ARBA00001933"/>
    </source>
</evidence>
<dbReference type="Gene3D" id="2.40.37.10">
    <property type="entry name" value="Lyase, Ornithine Decarboxylase, Chain A, domain 1"/>
    <property type="match status" value="1"/>
</dbReference>
<sequence length="431" mass="48008">MKNSVGKFAKSVLEINLDRISQNYKILKSYLRKAICGASIKTNAYGIGMMPVARKLFAEGCNDFFVANLDEALECKKVLSNNNIYSLNRSCDYSLPKVVNDSVISLNYNEQNFSASGEDGYEKLQNEQVISITEVIDSKIYSRNPNIYILHGVNCIDGAKAAAEMGLTPIISDLSQLEIWNNYGKKIGKKLAAVLHLETGMGRLALQKSDALQISTNSELISNVELTYIMSHLSCSDEINHVMNKEQLNEMQEYQKMFKNIPVSFSNSGGIFLGEEYHFDLVRPGAALFGIHSCHQKQTPFLQVVTLKAGILQKKILEKDQAIGYGATVSAKRGDKIITLECGYGDGYFRNLSNLGKGYYNNKELRQIGRVSMDMIIFNANNLTEEEFNEINYVELLGDNINVNEVANCAGTIGYEVLTSLGSRYKKVYIG</sequence>
<dbReference type="SMART" id="SM01005">
    <property type="entry name" value="Ala_racemase_C"/>
    <property type="match status" value="1"/>
</dbReference>
<dbReference type="GO" id="GO:0030170">
    <property type="term" value="F:pyridoxal phosphate binding"/>
    <property type="evidence" value="ECO:0007669"/>
    <property type="project" value="TreeGrafter"/>
</dbReference>
<gene>
    <name evidence="8" type="ORF">NF27_DP00980</name>
</gene>
<dbReference type="Pfam" id="PF01168">
    <property type="entry name" value="Ala_racemase_N"/>
    <property type="match status" value="1"/>
</dbReference>
<organism evidence="8 9">
    <name type="scientific">Candidatus Jidaibacter acanthamoebae</name>
    <dbReference type="NCBI Taxonomy" id="86105"/>
    <lineage>
        <taxon>Bacteria</taxon>
        <taxon>Pseudomonadati</taxon>
        <taxon>Pseudomonadota</taxon>
        <taxon>Alphaproteobacteria</taxon>
        <taxon>Rickettsiales</taxon>
        <taxon>Candidatus Midichloriaceae</taxon>
        <taxon>Candidatus Jidaibacter</taxon>
    </lineage>
</organism>
<dbReference type="PANTHER" id="PTHR30511:SF0">
    <property type="entry name" value="ALANINE RACEMASE, CATABOLIC-RELATED"/>
    <property type="match status" value="1"/>
</dbReference>
<evidence type="ECO:0000256" key="4">
    <source>
        <dbReference type="ARBA" id="ARBA00022898"/>
    </source>
</evidence>
<protein>
    <recommendedName>
        <fullName evidence="3">alanine racemase</fullName>
        <ecNumber evidence="3">5.1.1.1</ecNumber>
    </recommendedName>
</protein>
<keyword evidence="9" id="KW-1185">Reference proteome</keyword>
<dbReference type="Pfam" id="PF00842">
    <property type="entry name" value="Ala_racemase_C"/>
    <property type="match status" value="1"/>
</dbReference>
<dbReference type="InterPro" id="IPR001608">
    <property type="entry name" value="Ala_racemase_N"/>
</dbReference>
<feature type="binding site" evidence="6">
    <location>
        <position position="203"/>
    </location>
    <ligand>
        <name>substrate</name>
    </ligand>
</feature>